<sequence>MADYKRLYYSLFNQITQATEYLEQTRRNPEAVQVLKRIQQEAEERFLDDEEESGEFDCLQKSDEPLTNIIPFRRGTRLSN</sequence>
<comment type="caution">
    <text evidence="1">The sequence shown here is derived from an EMBL/GenBank/DDBJ whole genome shotgun (WGS) entry which is preliminary data.</text>
</comment>
<reference evidence="1" key="1">
    <citation type="submission" date="2019-08" db="EMBL/GenBank/DDBJ databases">
        <authorList>
            <person name="Kucharzyk K."/>
            <person name="Murdoch R.W."/>
            <person name="Higgins S."/>
            <person name="Loffler F."/>
        </authorList>
    </citation>
    <scope>NUCLEOTIDE SEQUENCE</scope>
</reference>
<name>A0A644X8G3_9ZZZZ</name>
<protein>
    <submittedName>
        <fullName evidence="1">Uncharacterized protein</fullName>
    </submittedName>
</protein>
<dbReference type="AlphaFoldDB" id="A0A644X8G3"/>
<dbReference type="EMBL" id="VSSQ01001975">
    <property type="protein sequence ID" value="MPM12460.1"/>
    <property type="molecule type" value="Genomic_DNA"/>
</dbReference>
<organism evidence="1">
    <name type="scientific">bioreactor metagenome</name>
    <dbReference type="NCBI Taxonomy" id="1076179"/>
    <lineage>
        <taxon>unclassified sequences</taxon>
        <taxon>metagenomes</taxon>
        <taxon>ecological metagenomes</taxon>
    </lineage>
</organism>
<proteinExistence type="predicted"/>
<evidence type="ECO:0000313" key="1">
    <source>
        <dbReference type="EMBL" id="MPM12460.1"/>
    </source>
</evidence>
<accession>A0A644X8G3</accession>
<gene>
    <name evidence="1" type="ORF">SDC9_58813</name>
</gene>